<dbReference type="InterPro" id="IPR036780">
    <property type="entry name" value="PG1857-like_sf"/>
</dbReference>
<evidence type="ECO:0000313" key="3">
    <source>
        <dbReference type="Proteomes" id="UP000249008"/>
    </source>
</evidence>
<dbReference type="AlphaFoldDB" id="A0AAX1TN40"/>
<evidence type="ECO:0000259" key="1">
    <source>
        <dbReference type="Pfam" id="PF09633"/>
    </source>
</evidence>
<dbReference type="KEGG" id="ful:C4N20_11155"/>
<reference evidence="2 3" key="1">
    <citation type="submission" date="2018-06" db="EMBL/GenBank/DDBJ databases">
        <authorList>
            <consortium name="Pathogen Informatics"/>
            <person name="Doyle S."/>
        </authorList>
    </citation>
    <scope>NUCLEOTIDE SEQUENCE [LARGE SCALE GENOMIC DNA]</scope>
    <source>
        <strain evidence="2 3">NCTC12112</strain>
    </source>
</reference>
<dbReference type="EMBL" id="LS483487">
    <property type="protein sequence ID" value="SQJ00507.1"/>
    <property type="molecule type" value="Genomic_DNA"/>
</dbReference>
<protein>
    <submittedName>
        <fullName evidence="2">Protein of uncharacterized function (DUF2023)</fullName>
    </submittedName>
</protein>
<evidence type="ECO:0000313" key="2">
    <source>
        <dbReference type="EMBL" id="SQJ00507.1"/>
    </source>
</evidence>
<dbReference type="InterPro" id="IPR018594">
    <property type="entry name" value="DUF2023"/>
</dbReference>
<gene>
    <name evidence="2" type="ORF">NCTC12112_00787</name>
</gene>
<dbReference type="Pfam" id="PF09633">
    <property type="entry name" value="DUF2023"/>
    <property type="match status" value="1"/>
</dbReference>
<name>A0AAX1TN40_9FUSO</name>
<proteinExistence type="predicted"/>
<accession>A0AAX1TN40</accession>
<sequence>MEVFIHHIYEYQKGIRNLILHTTEKNNIEIIKEKLSAENIDYIIYPLGKQRINVFFGAKECVEVIKNINKVSLTAYTPEEDFILGIMLGYDRRRQCERFLKFKEKAISA</sequence>
<feature type="domain" description="DUF2023" evidence="1">
    <location>
        <begin position="3"/>
        <end position="101"/>
    </location>
</feature>
<dbReference type="Gene3D" id="3.30.2190.10">
    <property type="entry name" value="PG1857-like"/>
    <property type="match status" value="1"/>
</dbReference>
<organism evidence="2 3">
    <name type="scientific">Fusobacterium ulcerans</name>
    <dbReference type="NCBI Taxonomy" id="861"/>
    <lineage>
        <taxon>Bacteria</taxon>
        <taxon>Fusobacteriati</taxon>
        <taxon>Fusobacteriota</taxon>
        <taxon>Fusobacteriia</taxon>
        <taxon>Fusobacteriales</taxon>
        <taxon>Fusobacteriaceae</taxon>
        <taxon>Fusobacterium</taxon>
    </lineage>
</organism>
<dbReference type="RefSeq" id="WP_005976370.1">
    <property type="nucleotide sequence ID" value="NZ_BAABXY010000001.1"/>
</dbReference>
<dbReference type="GeneID" id="78455373"/>
<dbReference type="SUPFAM" id="SSF160448">
    <property type="entry name" value="PG1857-like"/>
    <property type="match status" value="1"/>
</dbReference>
<dbReference type="Proteomes" id="UP000249008">
    <property type="component" value="Chromosome 1"/>
</dbReference>